<dbReference type="Pfam" id="PF07859">
    <property type="entry name" value="Abhydrolase_3"/>
    <property type="match status" value="1"/>
</dbReference>
<dbReference type="PANTHER" id="PTHR48081:SF8">
    <property type="entry name" value="ALPHA_BETA HYDROLASE FOLD-3 DOMAIN-CONTAINING PROTEIN-RELATED"/>
    <property type="match status" value="1"/>
</dbReference>
<name>A0A917XM71_9ACTN</name>
<dbReference type="AlphaFoldDB" id="A0A917XM71"/>
<evidence type="ECO:0000259" key="3">
    <source>
        <dbReference type="Pfam" id="PF07859"/>
    </source>
</evidence>
<comment type="caution">
    <text evidence="4">The sequence shown here is derived from an EMBL/GenBank/DDBJ whole genome shotgun (WGS) entry which is preliminary data.</text>
</comment>
<protein>
    <submittedName>
        <fullName evidence="4">Esterase</fullName>
    </submittedName>
</protein>
<evidence type="ECO:0000313" key="4">
    <source>
        <dbReference type="EMBL" id="GGN36381.1"/>
    </source>
</evidence>
<evidence type="ECO:0000256" key="1">
    <source>
        <dbReference type="ARBA" id="ARBA00022801"/>
    </source>
</evidence>
<dbReference type="InterPro" id="IPR050300">
    <property type="entry name" value="GDXG_lipolytic_enzyme"/>
</dbReference>
<dbReference type="EMBL" id="BMML01000025">
    <property type="protein sequence ID" value="GGN36381.1"/>
    <property type="molecule type" value="Genomic_DNA"/>
</dbReference>
<organism evidence="4 5">
    <name type="scientific">Streptomyces fuscichromogenes</name>
    <dbReference type="NCBI Taxonomy" id="1324013"/>
    <lineage>
        <taxon>Bacteria</taxon>
        <taxon>Bacillati</taxon>
        <taxon>Actinomycetota</taxon>
        <taxon>Actinomycetes</taxon>
        <taxon>Kitasatosporales</taxon>
        <taxon>Streptomycetaceae</taxon>
        <taxon>Streptomyces</taxon>
    </lineage>
</organism>
<sequence length="373" mass="39340">MAARACPRTIPDTYPPDGGELPPSGGLRGAHDRADHWCKSRSAPPRGAAMTAVPPPFDPELSAALELIKDVISPAFTLADLATIRQGEGIRLLSELDLTMDGAFEVDERTVPGPSDAPEISLLICRPTAPAGPGPLPVIYHVHGGGMVLGNNRVGLDVPLAWARELGAVVVSVEYRLAPEHPHPAPVEDVYAGLLWTAEHAKEIGGDPDRIVIAGASAGGGLTAALALLLRDRQGPSVIGQMLMCPMLDDRNDTPSSHQMKGLGVWDHTSNETGWTALLGELRGGPDVSPYAAPARAADLTGLPPAFLDVGSAETFRDETVAYASRIWQSGGIAELHVWPGGFHGFDGFAPQAALSQSARAAHLDWLRRLLAR</sequence>
<feature type="region of interest" description="Disordered" evidence="2">
    <location>
        <begin position="1"/>
        <end position="32"/>
    </location>
</feature>
<evidence type="ECO:0000313" key="5">
    <source>
        <dbReference type="Proteomes" id="UP000653411"/>
    </source>
</evidence>
<dbReference type="Proteomes" id="UP000653411">
    <property type="component" value="Unassembled WGS sequence"/>
</dbReference>
<dbReference type="InterPro" id="IPR029058">
    <property type="entry name" value="AB_hydrolase_fold"/>
</dbReference>
<reference evidence="4" key="2">
    <citation type="submission" date="2020-09" db="EMBL/GenBank/DDBJ databases">
        <authorList>
            <person name="Sun Q."/>
            <person name="Zhou Y."/>
        </authorList>
    </citation>
    <scope>NUCLEOTIDE SEQUENCE</scope>
    <source>
        <strain evidence="4">CGMCC 4.7110</strain>
    </source>
</reference>
<feature type="domain" description="Alpha/beta hydrolase fold-3" evidence="3">
    <location>
        <begin position="140"/>
        <end position="346"/>
    </location>
</feature>
<gene>
    <name evidence="4" type="ORF">GCM10011578_079520</name>
</gene>
<dbReference type="GO" id="GO:0016787">
    <property type="term" value="F:hydrolase activity"/>
    <property type="evidence" value="ECO:0007669"/>
    <property type="project" value="UniProtKB-KW"/>
</dbReference>
<dbReference type="InterPro" id="IPR013094">
    <property type="entry name" value="AB_hydrolase_3"/>
</dbReference>
<accession>A0A917XM71</accession>
<keyword evidence="5" id="KW-1185">Reference proteome</keyword>
<dbReference type="Gene3D" id="3.40.50.1820">
    <property type="entry name" value="alpha/beta hydrolase"/>
    <property type="match status" value="1"/>
</dbReference>
<dbReference type="PANTHER" id="PTHR48081">
    <property type="entry name" value="AB HYDROLASE SUPERFAMILY PROTEIN C4A8.06C"/>
    <property type="match status" value="1"/>
</dbReference>
<proteinExistence type="predicted"/>
<evidence type="ECO:0000256" key="2">
    <source>
        <dbReference type="SAM" id="MobiDB-lite"/>
    </source>
</evidence>
<reference evidence="4" key="1">
    <citation type="journal article" date="2014" name="Int. J. Syst. Evol. Microbiol.">
        <title>Complete genome sequence of Corynebacterium casei LMG S-19264T (=DSM 44701T), isolated from a smear-ripened cheese.</title>
        <authorList>
            <consortium name="US DOE Joint Genome Institute (JGI-PGF)"/>
            <person name="Walter F."/>
            <person name="Albersmeier A."/>
            <person name="Kalinowski J."/>
            <person name="Ruckert C."/>
        </authorList>
    </citation>
    <scope>NUCLEOTIDE SEQUENCE</scope>
    <source>
        <strain evidence="4">CGMCC 4.7110</strain>
    </source>
</reference>
<dbReference type="SUPFAM" id="SSF53474">
    <property type="entry name" value="alpha/beta-Hydrolases"/>
    <property type="match status" value="1"/>
</dbReference>
<keyword evidence="1" id="KW-0378">Hydrolase</keyword>